<accession>G2KNY8</accession>
<dbReference type="EMBL" id="CP002382">
    <property type="protein sequence ID" value="AEP08496.1"/>
    <property type="molecule type" value="Genomic_DNA"/>
</dbReference>
<dbReference type="Proteomes" id="UP000009286">
    <property type="component" value="Chromosome"/>
</dbReference>
<evidence type="ECO:0000313" key="2">
    <source>
        <dbReference type="EMBL" id="AEP08496.1"/>
    </source>
</evidence>
<proteinExistence type="predicted"/>
<reference evidence="2 3" key="1">
    <citation type="journal article" date="2011" name="BMC Genomics">
        <title>Genomic insights into an obligate epibiotic bacterial predator: Micavibrio aeruginosavorus ARL-13.</title>
        <authorList>
            <person name="Wang Z."/>
            <person name="Kadouri D."/>
            <person name="Wu M."/>
        </authorList>
    </citation>
    <scope>NUCLEOTIDE SEQUENCE [LARGE SCALE GENOMIC DNA]</scope>
    <source>
        <strain evidence="2 3">ARL-13</strain>
    </source>
</reference>
<dbReference type="HOGENOM" id="CLU_2118210_0_0_5"/>
<organism evidence="2 3">
    <name type="scientific">Micavibrio aeruginosavorus (strain ARL-13)</name>
    <dbReference type="NCBI Taxonomy" id="856793"/>
    <lineage>
        <taxon>Bacteria</taxon>
        <taxon>Pseudomonadati</taxon>
        <taxon>Bdellovibrionota</taxon>
        <taxon>Bdellovibrionia</taxon>
        <taxon>Bdellovibrionales</taxon>
        <taxon>Pseudobdellovibrionaceae</taxon>
        <taxon>Micavibrio</taxon>
    </lineage>
</organism>
<evidence type="ECO:0000313" key="3">
    <source>
        <dbReference type="Proteomes" id="UP000009286"/>
    </source>
</evidence>
<sequence length="114" mass="13686">MPSPYRHPPPFPSENAPRPYRCNTPAHWRCCPRSNHPPHRTGKSRPQTRSWKNPRKRGRENPSDIKQHHRPWTETQPRAISRPHNMRPYPRYAYAINPNGTRTRHRPDLFKLFN</sequence>
<evidence type="ECO:0000256" key="1">
    <source>
        <dbReference type="SAM" id="MobiDB-lite"/>
    </source>
</evidence>
<dbReference type="AlphaFoldDB" id="G2KNY8"/>
<keyword evidence="3" id="KW-1185">Reference proteome</keyword>
<feature type="compositionally biased region" description="Pro residues" evidence="1">
    <location>
        <begin position="1"/>
        <end position="12"/>
    </location>
</feature>
<protein>
    <submittedName>
        <fullName evidence="2">Uncharacterized protein</fullName>
    </submittedName>
</protein>
<dbReference type="KEGG" id="mai:MICA_149"/>
<gene>
    <name evidence="2" type="ordered locus">MICA_149</name>
</gene>
<feature type="region of interest" description="Disordered" evidence="1">
    <location>
        <begin position="1"/>
        <end position="114"/>
    </location>
</feature>
<name>G2KNY8_MICAA</name>